<proteinExistence type="predicted"/>
<dbReference type="Proteomes" id="UP000253790">
    <property type="component" value="Chromosome"/>
</dbReference>
<name>A0A345NLZ5_9MICO</name>
<feature type="chain" id="PRO_5017039405" description="Collagen-like protein" evidence="2">
    <location>
        <begin position="25"/>
        <end position="195"/>
    </location>
</feature>
<evidence type="ECO:0000313" key="4">
    <source>
        <dbReference type="Proteomes" id="UP000253790"/>
    </source>
</evidence>
<sequence length="195" mass="19056">MSSSAGRRCLVTVALTLAAGLPAACGTHTVGPAEPSGSTGPAEPSGSTGPAGPSGSTGPVVSGGLVGHMSGTSDVAGQPGDPALGGGGLAVIPVEAMDDRFWGLTGQERVDDPRGWSYLAFPLSEAQVAELGGTVVPIDDAGGFRVAVPPGEYGVCRWPDEVGGGVTGCDAVDLPAEGELEATDGEAGFRIDVVG</sequence>
<gene>
    <name evidence="3" type="ORF">DV701_07855</name>
</gene>
<dbReference type="OrthoDB" id="4828235at2"/>
<dbReference type="EMBL" id="CP031229">
    <property type="protein sequence ID" value="AXH96053.1"/>
    <property type="molecule type" value="Genomic_DNA"/>
</dbReference>
<evidence type="ECO:0000313" key="3">
    <source>
        <dbReference type="EMBL" id="AXH96053.1"/>
    </source>
</evidence>
<feature type="signal peptide" evidence="2">
    <location>
        <begin position="1"/>
        <end position="24"/>
    </location>
</feature>
<keyword evidence="4" id="KW-1185">Reference proteome</keyword>
<accession>A0A345NLZ5</accession>
<feature type="region of interest" description="Disordered" evidence="1">
    <location>
        <begin position="30"/>
        <end position="87"/>
    </location>
</feature>
<dbReference type="AlphaFoldDB" id="A0A345NLZ5"/>
<evidence type="ECO:0000256" key="2">
    <source>
        <dbReference type="SAM" id="SignalP"/>
    </source>
</evidence>
<evidence type="ECO:0000256" key="1">
    <source>
        <dbReference type="SAM" id="MobiDB-lite"/>
    </source>
</evidence>
<evidence type="ECO:0008006" key="5">
    <source>
        <dbReference type="Google" id="ProtNLM"/>
    </source>
</evidence>
<reference evidence="3 4" key="1">
    <citation type="submission" date="2018-07" db="EMBL/GenBank/DDBJ databases">
        <title>Complete genome sequencing of Ornithinimicrobium sp. AMA3305.</title>
        <authorList>
            <person name="Bae J.-W."/>
        </authorList>
    </citation>
    <scope>NUCLEOTIDE SEQUENCE [LARGE SCALE GENOMIC DNA]</scope>
    <source>
        <strain evidence="3 4">AMA3305</strain>
    </source>
</reference>
<dbReference type="KEGG" id="orn:DV701_07855"/>
<feature type="compositionally biased region" description="Low complexity" evidence="1">
    <location>
        <begin position="34"/>
        <end position="63"/>
    </location>
</feature>
<keyword evidence="2" id="KW-0732">Signal</keyword>
<organism evidence="3 4">
    <name type="scientific">Ornithinimicrobium avium</name>
    <dbReference type="NCBI Taxonomy" id="2283195"/>
    <lineage>
        <taxon>Bacteria</taxon>
        <taxon>Bacillati</taxon>
        <taxon>Actinomycetota</taxon>
        <taxon>Actinomycetes</taxon>
        <taxon>Micrococcales</taxon>
        <taxon>Ornithinimicrobiaceae</taxon>
        <taxon>Ornithinimicrobium</taxon>
    </lineage>
</organism>
<protein>
    <recommendedName>
        <fullName evidence="5">Collagen-like protein</fullName>
    </recommendedName>
</protein>